<proteinExistence type="predicted"/>
<dbReference type="Pfam" id="PF10006">
    <property type="entry name" value="DUF2249"/>
    <property type="match status" value="1"/>
</dbReference>
<keyword evidence="3" id="KW-1185">Reference proteome</keyword>
<protein>
    <recommendedName>
        <fullName evidence="1">DUF2249 domain-containing protein</fullName>
    </recommendedName>
</protein>
<evidence type="ECO:0000313" key="2">
    <source>
        <dbReference type="EMBL" id="ALG85491.1"/>
    </source>
</evidence>
<dbReference type="Proteomes" id="UP000063789">
    <property type="component" value="Chromosome"/>
</dbReference>
<dbReference type="RefSeq" id="WP_062393578.1">
    <property type="nucleotide sequence ID" value="NZ_CP011853.1"/>
</dbReference>
<dbReference type="PATRIC" id="fig|1136941.3.peg.3001"/>
<evidence type="ECO:0000259" key="1">
    <source>
        <dbReference type="Pfam" id="PF10006"/>
    </source>
</evidence>
<dbReference type="EMBL" id="CP011853">
    <property type="protein sequence ID" value="ALG85491.1"/>
    <property type="molecule type" value="Genomic_DNA"/>
</dbReference>
<reference evidence="3" key="1">
    <citation type="submission" date="2015-06" db="EMBL/GenBank/DDBJ databases">
        <title>Complete genome sequence and metabolic analysis of phthalate degradation pathway in Gordonia sp. QH-11.</title>
        <authorList>
            <person name="Jin D."/>
            <person name="Kong X."/>
            <person name="Bai Z."/>
        </authorList>
    </citation>
    <scope>NUCLEOTIDE SEQUENCE [LARGE SCALE GENOMIC DNA]</scope>
    <source>
        <strain evidence="3">QH-11</strain>
    </source>
</reference>
<sequence length="93" mass="10083">MQELPITEAASTCQCEEEHGLPELDASAIPHAIRHGSVIGAFHQVRPGAAMILKAPHDPKPLLAQLVQIEGDAIDISYVQQGPDAWKIRLGRK</sequence>
<feature type="domain" description="DUF2249" evidence="1">
    <location>
        <begin position="23"/>
        <end position="91"/>
    </location>
</feature>
<dbReference type="KEGG" id="goq:ACH46_14690"/>
<dbReference type="InterPro" id="IPR018720">
    <property type="entry name" value="DUF2249"/>
</dbReference>
<dbReference type="OrthoDB" id="8451629at2"/>
<evidence type="ECO:0000313" key="3">
    <source>
        <dbReference type="Proteomes" id="UP000063789"/>
    </source>
</evidence>
<dbReference type="STRING" id="1136941.ACH46_14690"/>
<organism evidence="2 3">
    <name type="scientific">Gordonia phthalatica</name>
    <dbReference type="NCBI Taxonomy" id="1136941"/>
    <lineage>
        <taxon>Bacteria</taxon>
        <taxon>Bacillati</taxon>
        <taxon>Actinomycetota</taxon>
        <taxon>Actinomycetes</taxon>
        <taxon>Mycobacteriales</taxon>
        <taxon>Gordoniaceae</taxon>
        <taxon>Gordonia</taxon>
    </lineage>
</organism>
<gene>
    <name evidence="2" type="ORF">ACH46_14690</name>
</gene>
<dbReference type="AlphaFoldDB" id="A0A0N9N4V8"/>
<name>A0A0N9N4V8_9ACTN</name>
<reference evidence="2 3" key="2">
    <citation type="journal article" date="2017" name="Int. J. Syst. Evol. Microbiol.">
        <title>Gordonia phthalatica sp. nov., a di-n-butyl phthalate-degrading bacterium isolated from activated sludge.</title>
        <authorList>
            <person name="Jin D."/>
            <person name="Kong X."/>
            <person name="Jia M."/>
            <person name="Yu X."/>
            <person name="Wang X."/>
            <person name="Zhuang X."/>
            <person name="Deng Y."/>
            <person name="Bai Z."/>
        </authorList>
    </citation>
    <scope>NUCLEOTIDE SEQUENCE [LARGE SCALE GENOMIC DNA]</scope>
    <source>
        <strain evidence="2 3">QH-11</strain>
    </source>
</reference>
<accession>A0A0N9N4V8</accession>